<dbReference type="STRING" id="2512241.A0A553IAI5"/>
<dbReference type="EMBL" id="VFLP01000007">
    <property type="protein sequence ID" value="TRX97202.1"/>
    <property type="molecule type" value="Genomic_DNA"/>
</dbReference>
<dbReference type="AlphaFoldDB" id="A0A553IAI5"/>
<sequence>MSTHSLGLKVPVIMSSSAQTASPKPEYQHFVPQFMLRNFAHKYTGPQRSKKGNKKKKQADTLYRGELVVNNVNLRAEPMTIEETKVSRILGNYDMYQDTSQPTGQQQRQIETMFGKLENHVSTIFRRIVKTHESGEPNIWVTREERNSIRKFLFILKYRGSTFHRRFHHETSDEYPANDKSKLQKYMEEKNFKRPVDVWFHGLKTILNLKMDTENWKQELVKSMYSDDAMWFLMHSEMMYMAICTPSEPDAEFILTDNSYNVFEGPNTVVQNPATGKFHDSGWTSFHEFAPLSPKLMIILRSNLLPVPEEDKHPRIRAWREEMRKQAVDDWYGASQQSNLADLPIHKARNNYSQVVNGRTQLLPGEDGAQLKTHKFCFSFFPITEEHVNKINLILFDNAHRCANIVFGSRDSFFKTLEWFMTCTPTLGKKIIGDAQEERRKFLMNLAILMKSLGSAREPVWTESTAPAMSDFDKMHALERSLREGLADWMLSNKKELEESPIPPRGGRFAYMSLGGSDQTFLEDMQEAQRMLKRRIKVDVNSQGLPEADRIEARERLIEKYFTYPSNILLFFVKQVRYMVLSRETGGHLERAMENPRSQPEEPEDIIAQALHDKMTLEKLNRLMYKTTMNDIDRTKDPISERMLKECGIKEVESLALSQEMIIRQHDLGMIKGLPFHFINSDEKIELLTRVMAKPKFQAALTGKIEANLLQALEDVLFGISYPTPPIKPPI</sequence>
<proteinExistence type="predicted"/>
<evidence type="ECO:0000313" key="1">
    <source>
        <dbReference type="EMBL" id="TRX97202.1"/>
    </source>
</evidence>
<dbReference type="Pfam" id="PF14022">
    <property type="entry name" value="DUF4238"/>
    <property type="match status" value="1"/>
</dbReference>
<evidence type="ECO:0008006" key="3">
    <source>
        <dbReference type="Google" id="ProtNLM"/>
    </source>
</evidence>
<accession>A0A553IAI5</accession>
<evidence type="ECO:0000313" key="2">
    <source>
        <dbReference type="Proteomes" id="UP000319160"/>
    </source>
</evidence>
<name>A0A553IAI5_9PEZI</name>
<reference evidence="2" key="1">
    <citation type="submission" date="2019-06" db="EMBL/GenBank/DDBJ databases">
        <title>Draft genome sequence of the griseofulvin-producing fungus Xylaria cubensis strain G536.</title>
        <authorList>
            <person name="Mead M.E."/>
            <person name="Raja H.A."/>
            <person name="Steenwyk J.L."/>
            <person name="Knowles S.L."/>
            <person name="Oberlies N.H."/>
            <person name="Rokas A."/>
        </authorList>
    </citation>
    <scope>NUCLEOTIDE SEQUENCE [LARGE SCALE GENOMIC DNA]</scope>
    <source>
        <strain evidence="2">G536</strain>
    </source>
</reference>
<gene>
    <name evidence="1" type="ORF">FHL15_001996</name>
</gene>
<dbReference type="OrthoDB" id="5340163at2759"/>
<comment type="caution">
    <text evidence="1">The sequence shown here is derived from an EMBL/GenBank/DDBJ whole genome shotgun (WGS) entry which is preliminary data.</text>
</comment>
<organism evidence="1 2">
    <name type="scientific">Xylaria flabelliformis</name>
    <dbReference type="NCBI Taxonomy" id="2512241"/>
    <lineage>
        <taxon>Eukaryota</taxon>
        <taxon>Fungi</taxon>
        <taxon>Dikarya</taxon>
        <taxon>Ascomycota</taxon>
        <taxon>Pezizomycotina</taxon>
        <taxon>Sordariomycetes</taxon>
        <taxon>Xylariomycetidae</taxon>
        <taxon>Xylariales</taxon>
        <taxon>Xylariaceae</taxon>
        <taxon>Xylaria</taxon>
    </lineage>
</organism>
<dbReference type="Proteomes" id="UP000319160">
    <property type="component" value="Unassembled WGS sequence"/>
</dbReference>
<dbReference type="InterPro" id="IPR025332">
    <property type="entry name" value="DUF4238"/>
</dbReference>
<keyword evidence="2" id="KW-1185">Reference proteome</keyword>
<protein>
    <recommendedName>
        <fullName evidence="3">DUF4238 domain-containing protein</fullName>
    </recommendedName>
</protein>